<dbReference type="OrthoDB" id="3432496at2"/>
<dbReference type="AlphaFoldDB" id="A0A4P6Q3Q3"/>
<proteinExistence type="predicted"/>
<feature type="compositionally biased region" description="Low complexity" evidence="1">
    <location>
        <begin position="241"/>
        <end position="254"/>
    </location>
</feature>
<evidence type="ECO:0000256" key="2">
    <source>
        <dbReference type="SAM" id="Phobius"/>
    </source>
</evidence>
<name>A0A4P6Q3Q3_9ACTN</name>
<keyword evidence="2" id="KW-0472">Membrane</keyword>
<evidence type="ECO:0000256" key="1">
    <source>
        <dbReference type="SAM" id="MobiDB-lite"/>
    </source>
</evidence>
<feature type="compositionally biased region" description="Low complexity" evidence="1">
    <location>
        <begin position="262"/>
        <end position="278"/>
    </location>
</feature>
<keyword evidence="3" id="KW-0732">Signal</keyword>
<dbReference type="EMBL" id="CP036455">
    <property type="protein sequence ID" value="QBI55318.1"/>
    <property type="molecule type" value="Genomic_DNA"/>
</dbReference>
<dbReference type="RefSeq" id="WP_131099344.1">
    <property type="nucleotide sequence ID" value="NZ_CP036455.1"/>
</dbReference>
<keyword evidence="2" id="KW-0812">Transmembrane</keyword>
<evidence type="ECO:0000313" key="5">
    <source>
        <dbReference type="Proteomes" id="UP000292235"/>
    </source>
</evidence>
<dbReference type="InterPro" id="IPR006311">
    <property type="entry name" value="TAT_signal"/>
</dbReference>
<dbReference type="Proteomes" id="UP000292235">
    <property type="component" value="Chromosome"/>
</dbReference>
<feature type="signal peptide" evidence="3">
    <location>
        <begin position="1"/>
        <end position="40"/>
    </location>
</feature>
<reference evidence="4 5" key="1">
    <citation type="submission" date="2019-02" db="EMBL/GenBank/DDBJ databases">
        <authorList>
            <person name="Khodamoradi S."/>
            <person name="Hahnke R.L."/>
            <person name="Kaempfer P."/>
            <person name="Schumann P."/>
            <person name="Rohde M."/>
            <person name="Steinert M."/>
            <person name="Luzhetskyy A."/>
            <person name="Wink J."/>
            <person name="Ruckert C."/>
        </authorList>
    </citation>
    <scope>NUCLEOTIDE SEQUENCE [LARGE SCALE GENOMIC DNA]</scope>
    <source>
        <strain evidence="4 5">M2</strain>
    </source>
</reference>
<accession>A0A4P6Q3Q3</accession>
<feature type="compositionally biased region" description="Basic and acidic residues" evidence="1">
    <location>
        <begin position="510"/>
        <end position="524"/>
    </location>
</feature>
<dbReference type="PROSITE" id="PS51318">
    <property type="entry name" value="TAT"/>
    <property type="match status" value="1"/>
</dbReference>
<gene>
    <name evidence="4" type="ORF">EKD16_17750</name>
</gene>
<organism evidence="4 5">
    <name type="scientific">Streptomonospora litoralis</name>
    <dbReference type="NCBI Taxonomy" id="2498135"/>
    <lineage>
        <taxon>Bacteria</taxon>
        <taxon>Bacillati</taxon>
        <taxon>Actinomycetota</taxon>
        <taxon>Actinomycetes</taxon>
        <taxon>Streptosporangiales</taxon>
        <taxon>Nocardiopsidaceae</taxon>
        <taxon>Streptomonospora</taxon>
    </lineage>
</organism>
<feature type="compositionally biased region" description="Gly residues" evidence="1">
    <location>
        <begin position="367"/>
        <end position="383"/>
    </location>
</feature>
<feature type="region of interest" description="Disordered" evidence="1">
    <location>
        <begin position="490"/>
        <end position="524"/>
    </location>
</feature>
<protein>
    <submittedName>
        <fullName evidence="4">Uncharacterized protein</fullName>
    </submittedName>
</protein>
<dbReference type="KEGG" id="strr:EKD16_17750"/>
<feature type="region of interest" description="Disordered" evidence="1">
    <location>
        <begin position="336"/>
        <end position="471"/>
    </location>
</feature>
<evidence type="ECO:0000313" key="4">
    <source>
        <dbReference type="EMBL" id="QBI55318.1"/>
    </source>
</evidence>
<feature type="chain" id="PRO_5020330460" evidence="3">
    <location>
        <begin position="41"/>
        <end position="524"/>
    </location>
</feature>
<feature type="region of interest" description="Disordered" evidence="1">
    <location>
        <begin position="217"/>
        <end position="292"/>
    </location>
</feature>
<feature type="transmembrane region" description="Helical" evidence="2">
    <location>
        <begin position="475"/>
        <end position="496"/>
    </location>
</feature>
<keyword evidence="5" id="KW-1185">Reference proteome</keyword>
<sequence precursor="true">MTPTSPTPRRRLAGRLLGAGGAAAAAAAAITLSAVLPAFADQGPPPAPESAGQPAASARIAFVDWCGRGAIGEIGTAGSGAAFRGDAEWSDDPEGVAAGRHFAADPADAYSSVVREGARLTAAAGITDVRFTPECRSAAGASPAVPVAEAFGRDALLVLDSAASTAWWSATSGPQAQITVNGLKILGQPADVSDGDYTNTFTADSGEGAITVAVSAQRRVSEPSGTLLPQAAPRPPATSRPQVTPGQATTGQPTPGQPTTPGPSATSRPPASPQAQATPGPPATSRPHAESTAARAAAWLSVRFEVARVDAEGKPISGFDYAIEFVGAAVHVPVDGTAGGEATPRDDRSPSEPGATPADPGDSTAGSIGGGPGDPAGSGGGPTQGAAAPSDRPTGTEADQNGAWSADPPATPPAETPDDDGQGPADEAPTQSDPAPGPTVAAPTDPEHAPSVEPGGGADPAGAPDDGRLPVAGSALVGLVVTGLAALGGGGTAIYLGRGRKSGFDGDGIGDSRPRSSRSADDWL</sequence>
<keyword evidence="2" id="KW-1133">Transmembrane helix</keyword>
<evidence type="ECO:0000256" key="3">
    <source>
        <dbReference type="SAM" id="SignalP"/>
    </source>
</evidence>